<evidence type="ECO:0000256" key="1">
    <source>
        <dbReference type="SAM" id="MobiDB-lite"/>
    </source>
</evidence>
<evidence type="ECO:0008006" key="3">
    <source>
        <dbReference type="Google" id="ProtNLM"/>
    </source>
</evidence>
<feature type="region of interest" description="Disordered" evidence="1">
    <location>
        <begin position="210"/>
        <end position="229"/>
    </location>
</feature>
<dbReference type="Gene3D" id="6.10.250.3200">
    <property type="match status" value="1"/>
</dbReference>
<dbReference type="AlphaFoldDB" id="A0A0F9RGI4"/>
<dbReference type="EMBL" id="LAZR01000877">
    <property type="protein sequence ID" value="KKN55620.1"/>
    <property type="molecule type" value="Genomic_DNA"/>
</dbReference>
<proteinExistence type="predicted"/>
<reference evidence="2" key="1">
    <citation type="journal article" date="2015" name="Nature">
        <title>Complex archaea that bridge the gap between prokaryotes and eukaryotes.</title>
        <authorList>
            <person name="Spang A."/>
            <person name="Saw J.H."/>
            <person name="Jorgensen S.L."/>
            <person name="Zaremba-Niedzwiedzka K."/>
            <person name="Martijn J."/>
            <person name="Lind A.E."/>
            <person name="van Eijk R."/>
            <person name="Schleper C."/>
            <person name="Guy L."/>
            <person name="Ettema T.J."/>
        </authorList>
    </citation>
    <scope>NUCLEOTIDE SEQUENCE</scope>
</reference>
<dbReference type="SUPFAM" id="SSF58104">
    <property type="entry name" value="Methyl-accepting chemotaxis protein (MCP) signaling domain"/>
    <property type="match status" value="2"/>
</dbReference>
<sequence length="229" mass="25445">MSENLYLRRVGEEYNTIYEQCERLNIELQKLVPLAKQMHLLSSNAVASAARAGSKGDAFRVLTQDIQLLGDDVSASIQATPTVMAEIVMLAANLAQLFTHYLLLDDLHTRAENNKKVTSDGFLNHVQQRIVEDIKDNNHELSRGLNSLSNELSPIAIVVKKGEYLSVCSSVEAASAGEHGVSFEAVASMLRELVGQLGKQSARQRSLLRDLSESMEKQQQTHQHLIYTR</sequence>
<organism evidence="2">
    <name type="scientific">marine sediment metagenome</name>
    <dbReference type="NCBI Taxonomy" id="412755"/>
    <lineage>
        <taxon>unclassified sequences</taxon>
        <taxon>metagenomes</taxon>
        <taxon>ecological metagenomes</taxon>
    </lineage>
</organism>
<dbReference type="Gene3D" id="1.10.287.950">
    <property type="entry name" value="Methyl-accepting chemotaxis protein"/>
    <property type="match status" value="1"/>
</dbReference>
<protein>
    <recommendedName>
        <fullName evidence="3">Methyl-accepting transducer domain-containing protein</fullName>
    </recommendedName>
</protein>
<name>A0A0F9RGI4_9ZZZZ</name>
<accession>A0A0F9RGI4</accession>
<gene>
    <name evidence="2" type="ORF">LCGC14_0580340</name>
</gene>
<comment type="caution">
    <text evidence="2">The sequence shown here is derived from an EMBL/GenBank/DDBJ whole genome shotgun (WGS) entry which is preliminary data.</text>
</comment>
<evidence type="ECO:0000313" key="2">
    <source>
        <dbReference type="EMBL" id="KKN55620.1"/>
    </source>
</evidence>